<dbReference type="EMBL" id="VUJU01000811">
    <property type="protein sequence ID" value="KAF0768234.1"/>
    <property type="molecule type" value="Genomic_DNA"/>
</dbReference>
<feature type="region of interest" description="Disordered" evidence="1">
    <location>
        <begin position="627"/>
        <end position="663"/>
    </location>
</feature>
<organism evidence="2 3">
    <name type="scientific">Aphis craccivora</name>
    <name type="common">Cowpea aphid</name>
    <dbReference type="NCBI Taxonomy" id="307492"/>
    <lineage>
        <taxon>Eukaryota</taxon>
        <taxon>Metazoa</taxon>
        <taxon>Ecdysozoa</taxon>
        <taxon>Arthropoda</taxon>
        <taxon>Hexapoda</taxon>
        <taxon>Insecta</taxon>
        <taxon>Pterygota</taxon>
        <taxon>Neoptera</taxon>
        <taxon>Paraneoptera</taxon>
        <taxon>Hemiptera</taxon>
        <taxon>Sternorrhyncha</taxon>
        <taxon>Aphidomorpha</taxon>
        <taxon>Aphidoidea</taxon>
        <taxon>Aphididae</taxon>
        <taxon>Aphidini</taxon>
        <taxon>Aphis</taxon>
        <taxon>Aphis</taxon>
    </lineage>
</organism>
<feature type="compositionally biased region" description="Basic and acidic residues" evidence="1">
    <location>
        <begin position="628"/>
        <end position="637"/>
    </location>
</feature>
<proteinExistence type="predicted"/>
<feature type="region of interest" description="Disordered" evidence="1">
    <location>
        <begin position="496"/>
        <end position="538"/>
    </location>
</feature>
<evidence type="ECO:0000313" key="3">
    <source>
        <dbReference type="Proteomes" id="UP000478052"/>
    </source>
</evidence>
<feature type="region of interest" description="Disordered" evidence="1">
    <location>
        <begin position="110"/>
        <end position="138"/>
    </location>
</feature>
<feature type="region of interest" description="Disordered" evidence="1">
    <location>
        <begin position="679"/>
        <end position="714"/>
    </location>
</feature>
<feature type="compositionally biased region" description="Low complexity" evidence="1">
    <location>
        <begin position="642"/>
        <end position="657"/>
    </location>
</feature>
<dbReference type="OrthoDB" id="6624542at2759"/>
<feature type="non-terminal residue" evidence="2">
    <location>
        <position position="1"/>
    </location>
</feature>
<dbReference type="AlphaFoldDB" id="A0A6G0ZCU7"/>
<reference evidence="2 3" key="1">
    <citation type="submission" date="2019-08" db="EMBL/GenBank/DDBJ databases">
        <title>Whole genome of Aphis craccivora.</title>
        <authorList>
            <person name="Voronova N.V."/>
            <person name="Shulinski R.S."/>
            <person name="Bandarenka Y.V."/>
            <person name="Zhorov D.G."/>
            <person name="Warner D."/>
        </authorList>
    </citation>
    <scope>NUCLEOTIDE SEQUENCE [LARGE SCALE GENOMIC DNA]</scope>
    <source>
        <strain evidence="2">180601</strain>
        <tissue evidence="2">Whole Body</tissue>
    </source>
</reference>
<feature type="compositionally biased region" description="Low complexity" evidence="1">
    <location>
        <begin position="496"/>
        <end position="506"/>
    </location>
</feature>
<feature type="compositionally biased region" description="Pro residues" evidence="1">
    <location>
        <begin position="818"/>
        <end position="829"/>
    </location>
</feature>
<feature type="region of interest" description="Disordered" evidence="1">
    <location>
        <begin position="195"/>
        <end position="273"/>
    </location>
</feature>
<feature type="compositionally biased region" description="Low complexity" evidence="1">
    <location>
        <begin position="371"/>
        <end position="380"/>
    </location>
</feature>
<feature type="compositionally biased region" description="Acidic residues" evidence="1">
    <location>
        <begin position="204"/>
        <end position="213"/>
    </location>
</feature>
<accession>A0A6G0ZCU7</accession>
<gene>
    <name evidence="2" type="ORF">FWK35_00002292</name>
</gene>
<sequence>DNTRGREMECRRTVITSGVLQSPPSASAAPLTMAANMRARGLRNSRLYDCDDEVIDEYNNNSNVIATTINNTTQLVDELEQLRTDNFQLRLRVYNAERRVDKLSAAALRRDREKRCNSTNTDSDDTDDSSDHKTAAAKKTAEAAVRTIHDLLTVNRRLLALLAATVSAKAVSVSADDKRRWRRLRKHIEKYTTDDLKEEKTNEPDDDDDDEFHDESATDSETSCKAQVVSYAERSATRQNIMRSPPPPTMPSSSAPLETTGEDDEGAGSEVSRLRGRCRRLERSLQQLVNTELWARNRQIGKLEQQRYVTQVADAAVLRDRKLAETVAADTAAPPQHYLQQFRSEVASTNTPLPVTKGILVKRLPAETTTATASTIATESLQNHRKSPPTTVATITTPPPVLPDYSEVNFFFSCDEEEEDEDSTEMNTSSPEEEISDSNDCGGGDEKPVRLAAIGAPVSLTSARKRHCRPHHRQLQQSNCKSVGDSATVVLVTTTTSSSTESASTADEADDLNGDGVIPTARNRTVSGGSGLHRRRRCRPPRRCSTCGRCSGVTDAVVQATDHSKPPPVTDAQVQCGDGSVAVDPNCSNSNDGVGEQQLQLLRRELDARRRENGRLYDILLRLQRGTRSGDRGKGDGGPRILSPDLSDSDLSGSPESYQRADGAIHGRIADLLPPLLSMRSISDDDDDNGGGGGGVAEGHRRDQPDGAEQQQQQQLMLLTRLRERIVAYERRELNGGDDRAAAGMAQPRPEDTSNDAVRRMDRADLLNVALPRVVERLREALVPLLQHRSENAVAAANVKSMKVGGGDAAIDGALPSPASPPSPPAEGQ</sequence>
<feature type="region of interest" description="Disordered" evidence="1">
    <location>
        <begin position="371"/>
        <end position="401"/>
    </location>
</feature>
<feature type="region of interest" description="Disordered" evidence="1">
    <location>
        <begin position="416"/>
        <end position="447"/>
    </location>
</feature>
<name>A0A6G0ZCU7_APHCR</name>
<keyword evidence="3" id="KW-1185">Reference proteome</keyword>
<evidence type="ECO:0000256" key="1">
    <source>
        <dbReference type="SAM" id="MobiDB-lite"/>
    </source>
</evidence>
<evidence type="ECO:0000313" key="2">
    <source>
        <dbReference type="EMBL" id="KAF0768234.1"/>
    </source>
</evidence>
<protein>
    <submittedName>
        <fullName evidence="2">Uncharacterized protein</fullName>
    </submittedName>
</protein>
<comment type="caution">
    <text evidence="2">The sequence shown here is derived from an EMBL/GenBank/DDBJ whole genome shotgun (WGS) entry which is preliminary data.</text>
</comment>
<feature type="region of interest" description="Disordered" evidence="1">
    <location>
        <begin position="805"/>
        <end position="829"/>
    </location>
</feature>
<dbReference type="Proteomes" id="UP000478052">
    <property type="component" value="Unassembled WGS sequence"/>
</dbReference>